<evidence type="ECO:0000313" key="17">
    <source>
        <dbReference type="Proteomes" id="UP000311469"/>
    </source>
</evidence>
<reference evidence="16 17" key="1">
    <citation type="submission" date="2019-06" db="EMBL/GenBank/DDBJ databases">
        <title>Genome organization and adaptive potential of archetypical organophosphate degarding Sphingobium fuliginis ATCC 27551.</title>
        <authorList>
            <person name="Sarwar A."/>
            <person name="Parthasarathy S."/>
            <person name="Singh C."/>
            <person name="Siddavattam D."/>
        </authorList>
    </citation>
    <scope>NUCLEOTIDE SEQUENCE [LARGE SCALE GENOMIC DNA]</scope>
    <source>
        <strain evidence="16 17">ATCC 27551</strain>
    </source>
</reference>
<dbReference type="KEGG" id="sufl:FIL70_04335"/>
<dbReference type="PROSITE" id="PS52016">
    <property type="entry name" value="TONB_DEPENDENT_REC_3"/>
    <property type="match status" value="1"/>
</dbReference>
<dbReference type="InterPro" id="IPR010916">
    <property type="entry name" value="TonB_box_CS"/>
</dbReference>
<dbReference type="GO" id="GO:0015891">
    <property type="term" value="P:siderophore transport"/>
    <property type="evidence" value="ECO:0007669"/>
    <property type="project" value="InterPro"/>
</dbReference>
<dbReference type="InterPro" id="IPR037066">
    <property type="entry name" value="Plug_dom_sf"/>
</dbReference>
<evidence type="ECO:0000256" key="11">
    <source>
        <dbReference type="PROSITE-ProRule" id="PRU01360"/>
    </source>
</evidence>
<evidence type="ECO:0000256" key="12">
    <source>
        <dbReference type="PROSITE-ProRule" id="PRU10143"/>
    </source>
</evidence>
<feature type="domain" description="TonB-dependent receptor-like beta-barrel" evidence="14">
    <location>
        <begin position="305"/>
        <end position="698"/>
    </location>
</feature>
<evidence type="ECO:0000256" key="5">
    <source>
        <dbReference type="ARBA" id="ARBA00022692"/>
    </source>
</evidence>
<dbReference type="PANTHER" id="PTHR32552">
    <property type="entry name" value="FERRICHROME IRON RECEPTOR-RELATED"/>
    <property type="match status" value="1"/>
</dbReference>
<evidence type="ECO:0000256" key="3">
    <source>
        <dbReference type="ARBA" id="ARBA00022448"/>
    </source>
</evidence>
<dbReference type="GO" id="GO:0038023">
    <property type="term" value="F:signaling receptor activity"/>
    <property type="evidence" value="ECO:0007669"/>
    <property type="project" value="InterPro"/>
</dbReference>
<dbReference type="PROSITE" id="PS00430">
    <property type="entry name" value="TONB_DEPENDENT_REC_1"/>
    <property type="match status" value="1"/>
</dbReference>
<name>A0A5B8CAZ0_SPHSA</name>
<evidence type="ECO:0000259" key="15">
    <source>
        <dbReference type="Pfam" id="PF07715"/>
    </source>
</evidence>
<dbReference type="InterPro" id="IPR012910">
    <property type="entry name" value="Plug_dom"/>
</dbReference>
<evidence type="ECO:0000256" key="13">
    <source>
        <dbReference type="RuleBase" id="RU003357"/>
    </source>
</evidence>
<keyword evidence="4 11" id="KW-1134">Transmembrane beta strand</keyword>
<evidence type="ECO:0000256" key="2">
    <source>
        <dbReference type="ARBA" id="ARBA00009810"/>
    </source>
</evidence>
<dbReference type="Pfam" id="PF00593">
    <property type="entry name" value="TonB_dep_Rec_b-barrel"/>
    <property type="match status" value="1"/>
</dbReference>
<dbReference type="InterPro" id="IPR010105">
    <property type="entry name" value="TonB_sidphr_rcpt"/>
</dbReference>
<feature type="domain" description="TonB-dependent receptor plug" evidence="15">
    <location>
        <begin position="88"/>
        <end position="187"/>
    </location>
</feature>
<evidence type="ECO:0000313" key="16">
    <source>
        <dbReference type="EMBL" id="QDC36588.1"/>
    </source>
</evidence>
<dbReference type="Proteomes" id="UP000311469">
    <property type="component" value="Chromosome cSF1"/>
</dbReference>
<accession>A0A5B8CAZ0</accession>
<evidence type="ECO:0000256" key="7">
    <source>
        <dbReference type="ARBA" id="ARBA00023077"/>
    </source>
</evidence>
<dbReference type="InterPro" id="IPR000531">
    <property type="entry name" value="Beta-barrel_TonB"/>
</dbReference>
<dbReference type="Pfam" id="PF07715">
    <property type="entry name" value="Plug"/>
    <property type="match status" value="1"/>
</dbReference>
<protein>
    <submittedName>
        <fullName evidence="16">TonB-dependent siderophore receptor</fullName>
    </submittedName>
</protein>
<dbReference type="GO" id="GO:0015344">
    <property type="term" value="F:siderophore uptake transmembrane transporter activity"/>
    <property type="evidence" value="ECO:0007669"/>
    <property type="project" value="TreeGrafter"/>
</dbReference>
<dbReference type="InterPro" id="IPR036942">
    <property type="entry name" value="Beta-barrel_TonB_sf"/>
</dbReference>
<evidence type="ECO:0000256" key="6">
    <source>
        <dbReference type="ARBA" id="ARBA00022729"/>
    </source>
</evidence>
<comment type="similarity">
    <text evidence="2 11 13">Belongs to the TonB-dependent receptor family.</text>
</comment>
<keyword evidence="5 11" id="KW-0812">Transmembrane</keyword>
<dbReference type="InterPro" id="IPR039426">
    <property type="entry name" value="TonB-dep_rcpt-like"/>
</dbReference>
<evidence type="ECO:0000256" key="4">
    <source>
        <dbReference type="ARBA" id="ARBA00022452"/>
    </source>
</evidence>
<keyword evidence="6" id="KW-0732">Signal</keyword>
<evidence type="ECO:0000256" key="9">
    <source>
        <dbReference type="ARBA" id="ARBA00023170"/>
    </source>
</evidence>
<evidence type="ECO:0000256" key="1">
    <source>
        <dbReference type="ARBA" id="ARBA00004571"/>
    </source>
</evidence>
<evidence type="ECO:0000256" key="8">
    <source>
        <dbReference type="ARBA" id="ARBA00023136"/>
    </source>
</evidence>
<keyword evidence="3 11" id="KW-0813">Transport</keyword>
<evidence type="ECO:0000256" key="10">
    <source>
        <dbReference type="ARBA" id="ARBA00023237"/>
    </source>
</evidence>
<evidence type="ECO:0000259" key="14">
    <source>
        <dbReference type="Pfam" id="PF00593"/>
    </source>
</evidence>
<dbReference type="Gene3D" id="2.40.170.20">
    <property type="entry name" value="TonB-dependent receptor, beta-barrel domain"/>
    <property type="match status" value="1"/>
</dbReference>
<proteinExistence type="inferred from homology"/>
<feature type="short sequence motif" description="TonB box" evidence="12">
    <location>
        <begin position="64"/>
        <end position="70"/>
    </location>
</feature>
<keyword evidence="9 16" id="KW-0675">Receptor</keyword>
<organism evidence="16 17">
    <name type="scientific">Sphingobium fuliginis ATCC 27551</name>
    <dbReference type="NCBI Taxonomy" id="1208342"/>
    <lineage>
        <taxon>Bacteria</taxon>
        <taxon>Pseudomonadati</taxon>
        <taxon>Pseudomonadota</taxon>
        <taxon>Alphaproteobacteria</taxon>
        <taxon>Sphingomonadales</taxon>
        <taxon>Sphingomonadaceae</taxon>
        <taxon>Sphingobium</taxon>
    </lineage>
</organism>
<comment type="subcellular location">
    <subcellularLocation>
        <location evidence="1 11">Cell outer membrane</location>
        <topology evidence="1 11">Multi-pass membrane protein</topology>
    </subcellularLocation>
</comment>
<keyword evidence="10 11" id="KW-0998">Cell outer membrane</keyword>
<dbReference type="SUPFAM" id="SSF56935">
    <property type="entry name" value="Porins"/>
    <property type="match status" value="1"/>
</dbReference>
<dbReference type="EMBL" id="CP041016">
    <property type="protein sequence ID" value="QDC36588.1"/>
    <property type="molecule type" value="Genomic_DNA"/>
</dbReference>
<keyword evidence="8 11" id="KW-0472">Membrane</keyword>
<dbReference type="CDD" id="cd01347">
    <property type="entry name" value="ligand_gated_channel"/>
    <property type="match status" value="1"/>
</dbReference>
<dbReference type="PANTHER" id="PTHR32552:SF82">
    <property type="entry name" value="FCUA PROTEIN"/>
    <property type="match status" value="1"/>
</dbReference>
<gene>
    <name evidence="16" type="ORF">FIL70_04335</name>
</gene>
<dbReference type="NCBIfam" id="TIGR01783">
    <property type="entry name" value="TonB-siderophor"/>
    <property type="match status" value="1"/>
</dbReference>
<keyword evidence="7 12" id="KW-0798">TonB box</keyword>
<dbReference type="Gene3D" id="2.170.130.10">
    <property type="entry name" value="TonB-dependent receptor, plug domain"/>
    <property type="match status" value="1"/>
</dbReference>
<dbReference type="AlphaFoldDB" id="A0A5B8CAZ0"/>
<sequence length="728" mass="78293">MAVVQPLSASQTCAISRFRQMRGHCMKGLLLGVATGAILVGSAAMAQTSAVPEDAPTERDQRDTIIVTGQRETRLENAPVGALGTLKALDTPFSVSVVDAADIASRQALTITEALRGDPSITPAGNGYQNESTTIIVRGFIIGERNTRIDGAPFYNASDVPIEAFERVDLLRGLSGFLYGFTSPGGIVNYTIKRPTETTQLGVDMGFVSRGIGRAYADFSGPIDSNGRLGFRLGGLIEDGESFTRKTYVHRESFSAALRFRPTDTLTLDLDYIDSYREQDGDLFGILASAAFAIPEPIDGSRRVAQTFLGYETHLKTVGANLAWSFAPNWSASVNLRDSRTERTFHDSFLVLSNAAGDYSETQATNNQNVIGQQAQVMVDGKFSTGPLEHNIVFGGAILRQERNRGKSSTSAVLGTGNLSNPGLFANPNLAIIRDRYNNQNVREKAGFISDTIDIGNIVKVIAGGRYTRYEQDDYSYSLPLATRLLTRAYGKSTFTPSFALVVKPAENISLYGSYVESMEPGGTAPATARNAFEVFAPIRSKQFEVGAKAQFGAFTLAAALFRIDKGLEYVSPSNVYVQDGEQRHDGVEFSFNGSPVQGLHLSGGVTFLDAKVRQAAAAVTGKVPQGVAEKTATLLADWTLPGQDAIALTGSVQYVGKRPVDATNVNFVDGYAIGSVGARYNFELGGKPVVARVSVENATDTKYWGTAFGYLTVGMPRNLRFSLATKL</sequence>
<dbReference type="GO" id="GO:0009279">
    <property type="term" value="C:cell outer membrane"/>
    <property type="evidence" value="ECO:0007669"/>
    <property type="project" value="UniProtKB-SubCell"/>
</dbReference>